<feature type="transmembrane region" description="Helical" evidence="8">
    <location>
        <begin position="520"/>
        <end position="538"/>
    </location>
</feature>
<feature type="compositionally biased region" description="Basic and acidic residues" evidence="7">
    <location>
        <begin position="20"/>
        <end position="30"/>
    </location>
</feature>
<dbReference type="InterPro" id="IPR011701">
    <property type="entry name" value="MFS"/>
</dbReference>
<dbReference type="SUPFAM" id="SSF103473">
    <property type="entry name" value="MFS general substrate transporter"/>
    <property type="match status" value="1"/>
</dbReference>
<evidence type="ECO:0000259" key="9">
    <source>
        <dbReference type="PROSITE" id="PS50850"/>
    </source>
</evidence>
<feature type="compositionally biased region" description="Acidic residues" evidence="7">
    <location>
        <begin position="1"/>
        <end position="11"/>
    </location>
</feature>
<dbReference type="FunFam" id="1.20.1250.20:FF:000429">
    <property type="entry name" value="MFS drug efflux transporter, putative"/>
    <property type="match status" value="1"/>
</dbReference>
<keyword evidence="4 8" id="KW-0812">Transmembrane</keyword>
<dbReference type="PANTHER" id="PTHR23501:SF12">
    <property type="entry name" value="MAJOR FACILITATOR SUPERFAMILY (MFS) PROFILE DOMAIN-CONTAINING PROTEIN-RELATED"/>
    <property type="match status" value="1"/>
</dbReference>
<keyword evidence="11" id="KW-1185">Reference proteome</keyword>
<feature type="region of interest" description="Disordered" evidence="7">
    <location>
        <begin position="1"/>
        <end position="34"/>
    </location>
</feature>
<evidence type="ECO:0000256" key="7">
    <source>
        <dbReference type="SAM" id="MobiDB-lite"/>
    </source>
</evidence>
<accession>A0A9P7Z340</accession>
<feature type="transmembrane region" description="Helical" evidence="8">
    <location>
        <begin position="139"/>
        <end position="162"/>
    </location>
</feature>
<keyword evidence="5 8" id="KW-1133">Transmembrane helix</keyword>
<dbReference type="Proteomes" id="UP000887226">
    <property type="component" value="Unassembled WGS sequence"/>
</dbReference>
<evidence type="ECO:0000256" key="4">
    <source>
        <dbReference type="ARBA" id="ARBA00022692"/>
    </source>
</evidence>
<protein>
    <submittedName>
        <fullName evidence="10">Major facilitator superfamily domain-containing protein</fullName>
    </submittedName>
</protein>
<dbReference type="EMBL" id="MU253888">
    <property type="protein sequence ID" value="KAG9244714.1"/>
    <property type="molecule type" value="Genomic_DNA"/>
</dbReference>
<comment type="caution">
    <text evidence="10">The sequence shown here is derived from an EMBL/GenBank/DDBJ whole genome shotgun (WGS) entry which is preliminary data.</text>
</comment>
<feature type="transmembrane region" description="Helical" evidence="8">
    <location>
        <begin position="274"/>
        <end position="294"/>
    </location>
</feature>
<keyword evidence="6 8" id="KW-0472">Membrane</keyword>
<name>A0A9P7Z340_9HELO</name>
<evidence type="ECO:0000256" key="3">
    <source>
        <dbReference type="ARBA" id="ARBA00022448"/>
    </source>
</evidence>
<dbReference type="Pfam" id="PF07690">
    <property type="entry name" value="MFS_1"/>
    <property type="match status" value="1"/>
</dbReference>
<gene>
    <name evidence="10" type="ORF">BJ878DRAFT_504845</name>
</gene>
<feature type="transmembrane region" description="Helical" evidence="8">
    <location>
        <begin position="203"/>
        <end position="222"/>
    </location>
</feature>
<feature type="transmembrane region" description="Helical" evidence="8">
    <location>
        <begin position="352"/>
        <end position="373"/>
    </location>
</feature>
<feature type="transmembrane region" description="Helical" evidence="8">
    <location>
        <begin position="114"/>
        <end position="133"/>
    </location>
</feature>
<feature type="domain" description="Major facilitator superfamily (MFS) profile" evidence="9">
    <location>
        <begin position="49"/>
        <end position="506"/>
    </location>
</feature>
<feature type="transmembrane region" description="Helical" evidence="8">
    <location>
        <begin position="409"/>
        <end position="430"/>
    </location>
</feature>
<evidence type="ECO:0000313" key="11">
    <source>
        <dbReference type="Proteomes" id="UP000887226"/>
    </source>
</evidence>
<dbReference type="InterPro" id="IPR020846">
    <property type="entry name" value="MFS_dom"/>
</dbReference>
<feature type="transmembrane region" description="Helical" evidence="8">
    <location>
        <begin position="46"/>
        <end position="64"/>
    </location>
</feature>
<sequence length="551" mass="58174">MLLTDPNDELGDVSGMSTVTEEKDSEKNEVIEDAPLPPRNISGVKWIAVVLAILSSTFLFALDNTITADVQPAIVLHFGSVDKLTWLSVAFLVGAAATNLVWGKIFGQFNAKWMYIFCVFLFELGSAVCGSAPSMDALIIGRAICGVAGSGMYVGVMTLLAATTTIQERPIYIGGTGLTWGLGTILGPIIGGALTDSSAGWRWAFYINLVIGAICAPIYLFLIPSVDPRPGVSFKACAKEMDYIGALLTMGAFVSGVMAVSFGGVTWAWGSGRIIGLFVCSGVLFSLLAIQQVWTIGTNKAHRIFPVEFFRSRTMLLLFICTSAGGAAIFILIYMIPIFFQFTRSDSALEAGVRLLPFIMLMIFSVITNGAVLSKYGLYMPWYTVGGILVIIGGALMYTVNIYTTTSAIYGFSVIIGCGVGLFAQSSFAVAQAIVTPDLVSIAVGFITCGQITGSTIAIAIANSLLLNGSQDSIQAILPDVPTKQIQEAISGAGSSLVQSLSPELQTQVLDAIVKAMGKSYILVVVAGSVVVVCSAAMKRERLFIEAGGAA</sequence>
<comment type="subcellular location">
    <subcellularLocation>
        <location evidence="1">Membrane</location>
        <topology evidence="1">Multi-pass membrane protein</topology>
    </subcellularLocation>
</comment>
<evidence type="ECO:0000256" key="1">
    <source>
        <dbReference type="ARBA" id="ARBA00004141"/>
    </source>
</evidence>
<comment type="similarity">
    <text evidence="2">Belongs to the major facilitator superfamily. TCR/Tet family.</text>
</comment>
<evidence type="ECO:0000313" key="10">
    <source>
        <dbReference type="EMBL" id="KAG9244714.1"/>
    </source>
</evidence>
<feature type="transmembrane region" description="Helical" evidence="8">
    <location>
        <begin position="171"/>
        <end position="191"/>
    </location>
</feature>
<feature type="transmembrane region" description="Helical" evidence="8">
    <location>
        <begin position="380"/>
        <end position="403"/>
    </location>
</feature>
<dbReference type="GO" id="GO:0022857">
    <property type="term" value="F:transmembrane transporter activity"/>
    <property type="evidence" value="ECO:0007669"/>
    <property type="project" value="InterPro"/>
</dbReference>
<dbReference type="GO" id="GO:0005886">
    <property type="term" value="C:plasma membrane"/>
    <property type="evidence" value="ECO:0007669"/>
    <property type="project" value="TreeGrafter"/>
</dbReference>
<evidence type="ECO:0000256" key="5">
    <source>
        <dbReference type="ARBA" id="ARBA00022989"/>
    </source>
</evidence>
<dbReference type="PANTHER" id="PTHR23501">
    <property type="entry name" value="MAJOR FACILITATOR SUPERFAMILY"/>
    <property type="match status" value="1"/>
</dbReference>
<dbReference type="Gene3D" id="1.20.1250.20">
    <property type="entry name" value="MFS general substrate transporter like domains"/>
    <property type="match status" value="1"/>
</dbReference>
<keyword evidence="3" id="KW-0813">Transport</keyword>
<evidence type="ECO:0000256" key="2">
    <source>
        <dbReference type="ARBA" id="ARBA00007520"/>
    </source>
</evidence>
<dbReference type="PROSITE" id="PS50850">
    <property type="entry name" value="MFS"/>
    <property type="match status" value="1"/>
</dbReference>
<feature type="transmembrane region" description="Helical" evidence="8">
    <location>
        <begin position="243"/>
        <end position="268"/>
    </location>
</feature>
<feature type="transmembrane region" description="Helical" evidence="8">
    <location>
        <begin position="84"/>
        <end position="102"/>
    </location>
</feature>
<evidence type="ECO:0000256" key="8">
    <source>
        <dbReference type="SAM" id="Phobius"/>
    </source>
</evidence>
<reference evidence="10" key="1">
    <citation type="journal article" date="2021" name="IMA Fungus">
        <title>Genomic characterization of three marine fungi, including Emericellopsis atlantica sp. nov. with signatures of a generalist lifestyle and marine biomass degradation.</title>
        <authorList>
            <person name="Hagestad O.C."/>
            <person name="Hou L."/>
            <person name="Andersen J.H."/>
            <person name="Hansen E.H."/>
            <person name="Altermark B."/>
            <person name="Li C."/>
            <person name="Kuhnert E."/>
            <person name="Cox R.J."/>
            <person name="Crous P.W."/>
            <person name="Spatafora J.W."/>
            <person name="Lail K."/>
            <person name="Amirebrahimi M."/>
            <person name="Lipzen A."/>
            <person name="Pangilinan J."/>
            <person name="Andreopoulos W."/>
            <person name="Hayes R.D."/>
            <person name="Ng V."/>
            <person name="Grigoriev I.V."/>
            <person name="Jackson S.A."/>
            <person name="Sutton T.D.S."/>
            <person name="Dobson A.D.W."/>
            <person name="Rama T."/>
        </authorList>
    </citation>
    <scope>NUCLEOTIDE SEQUENCE</scope>
    <source>
        <strain evidence="10">TRa3180A</strain>
    </source>
</reference>
<organism evidence="10 11">
    <name type="scientific">Calycina marina</name>
    <dbReference type="NCBI Taxonomy" id="1763456"/>
    <lineage>
        <taxon>Eukaryota</taxon>
        <taxon>Fungi</taxon>
        <taxon>Dikarya</taxon>
        <taxon>Ascomycota</taxon>
        <taxon>Pezizomycotina</taxon>
        <taxon>Leotiomycetes</taxon>
        <taxon>Helotiales</taxon>
        <taxon>Pezizellaceae</taxon>
        <taxon>Calycina</taxon>
    </lineage>
</organism>
<evidence type="ECO:0000256" key="6">
    <source>
        <dbReference type="ARBA" id="ARBA00023136"/>
    </source>
</evidence>
<dbReference type="InterPro" id="IPR036259">
    <property type="entry name" value="MFS_trans_sf"/>
</dbReference>
<proteinExistence type="inferred from homology"/>
<dbReference type="OrthoDB" id="10021397at2759"/>
<feature type="transmembrane region" description="Helical" evidence="8">
    <location>
        <begin position="442"/>
        <end position="462"/>
    </location>
</feature>
<feature type="transmembrane region" description="Helical" evidence="8">
    <location>
        <begin position="315"/>
        <end position="340"/>
    </location>
</feature>
<dbReference type="AlphaFoldDB" id="A0A9P7Z340"/>